<name>A0A7S1XG66_9RHOD</name>
<feature type="transmembrane region" description="Helical" evidence="1">
    <location>
        <begin position="37"/>
        <end position="58"/>
    </location>
</feature>
<dbReference type="InterPro" id="IPR026913">
    <property type="entry name" value="METTL24"/>
</dbReference>
<proteinExistence type="predicted"/>
<dbReference type="EMBL" id="HBGH01014340">
    <property type="protein sequence ID" value="CAD9235845.1"/>
    <property type="molecule type" value="Transcribed_RNA"/>
</dbReference>
<dbReference type="InterPro" id="IPR006342">
    <property type="entry name" value="FkbM_mtfrase"/>
</dbReference>
<evidence type="ECO:0000259" key="2">
    <source>
        <dbReference type="Pfam" id="PF05050"/>
    </source>
</evidence>
<dbReference type="Gene3D" id="3.40.50.150">
    <property type="entry name" value="Vaccinia Virus protein VP39"/>
    <property type="match status" value="1"/>
</dbReference>
<reference evidence="3" key="1">
    <citation type="submission" date="2021-01" db="EMBL/GenBank/DDBJ databases">
        <authorList>
            <person name="Corre E."/>
            <person name="Pelletier E."/>
            <person name="Niang G."/>
            <person name="Scheremetjew M."/>
            <person name="Finn R."/>
            <person name="Kale V."/>
            <person name="Holt S."/>
            <person name="Cochrane G."/>
            <person name="Meng A."/>
            <person name="Brown T."/>
            <person name="Cohen L."/>
        </authorList>
    </citation>
    <scope>NUCLEOTIDE SEQUENCE</scope>
    <source>
        <strain evidence="3">SAG 36.94</strain>
    </source>
</reference>
<keyword evidence="1" id="KW-0812">Transmembrane</keyword>
<sequence length="332" mass="37375">MGFLTIRARRLKLPQWVVSEGGGPFWSARFRSWSRTGWMLVVLVVIAGVVMTGVGWLGRGKEVESVVVARTERRFQRPEEVDLAALAMSEQCRSGSVRDPALDLGTGSRSADSSLNCSSACEYSDTGQGYGAWKVCTRGLRFSPSVFSFGIGENTDFDVWMIEHLGAHVFGFDPTPKSHQYVEKEMKSHVEKGSFTFFTVGLGSQNERTVFHLPQNPAHVSGRIGNFTSTKSIEVDLITFNTALQIARLRRVDILKMDVEGAEFDILESMLTQSETSPQEEFPFDQLLVEFHHRFDPRFPARLRSIIFRLQEAGFSLRSIVKGEEFSFLRTR</sequence>
<dbReference type="NCBIfam" id="TIGR01444">
    <property type="entry name" value="fkbM_fam"/>
    <property type="match status" value="1"/>
</dbReference>
<dbReference type="InterPro" id="IPR029063">
    <property type="entry name" value="SAM-dependent_MTases_sf"/>
</dbReference>
<protein>
    <recommendedName>
        <fullName evidence="2">Methyltransferase FkbM domain-containing protein</fullName>
    </recommendedName>
</protein>
<organism evidence="3">
    <name type="scientific">Compsopogon caeruleus</name>
    <dbReference type="NCBI Taxonomy" id="31354"/>
    <lineage>
        <taxon>Eukaryota</taxon>
        <taxon>Rhodophyta</taxon>
        <taxon>Compsopogonophyceae</taxon>
        <taxon>Compsopogonales</taxon>
        <taxon>Compsopogonaceae</taxon>
        <taxon>Compsopogon</taxon>
    </lineage>
</organism>
<evidence type="ECO:0000256" key="1">
    <source>
        <dbReference type="SAM" id="Phobius"/>
    </source>
</evidence>
<dbReference type="AlphaFoldDB" id="A0A7S1XG66"/>
<keyword evidence="1" id="KW-0472">Membrane</keyword>
<accession>A0A7S1XG66</accession>
<dbReference type="SUPFAM" id="SSF53335">
    <property type="entry name" value="S-adenosyl-L-methionine-dependent methyltransferases"/>
    <property type="match status" value="1"/>
</dbReference>
<gene>
    <name evidence="3" type="ORF">CCAE0312_LOCUS7937</name>
</gene>
<dbReference type="Pfam" id="PF05050">
    <property type="entry name" value="Methyltransf_21"/>
    <property type="match status" value="1"/>
</dbReference>
<evidence type="ECO:0000313" key="3">
    <source>
        <dbReference type="EMBL" id="CAD9235845.1"/>
    </source>
</evidence>
<keyword evidence="1" id="KW-1133">Transmembrane helix</keyword>
<dbReference type="PANTHER" id="PTHR32026:SF10">
    <property type="entry name" value="METHYLTRANSFERASE-LIKE PROTEIN 24-RELATED"/>
    <property type="match status" value="1"/>
</dbReference>
<dbReference type="PANTHER" id="PTHR32026">
    <property type="entry name" value="METHYLTRANSFERASE-LIKE PROTEIN 24"/>
    <property type="match status" value="1"/>
</dbReference>
<feature type="domain" description="Methyltransferase FkbM" evidence="2">
    <location>
        <begin position="165"/>
        <end position="316"/>
    </location>
</feature>